<dbReference type="Proteomes" id="UP000002363">
    <property type="component" value="Plasmid pECL_B"/>
</dbReference>
<protein>
    <submittedName>
        <fullName evidence="1">Uncharacterized protein</fullName>
    </submittedName>
</protein>
<evidence type="ECO:0000313" key="1">
    <source>
        <dbReference type="EMBL" id="ADF64975.1"/>
    </source>
</evidence>
<dbReference type="EnsemblBacteria" id="ADF64975">
    <property type="protein sequence ID" value="ADF64975"/>
    <property type="gene ID" value="ECL_B013"/>
</dbReference>
<sequence length="76" mass="8336">MPLTYITDLKAGERDILTPLKHYPLVIRSLDGETLHTQAAPVQGWTHDTLTAVQPQGVNNGAEAYLNAHWIGSTEV</sequence>
<geneLocation type="plasmid" evidence="1 2">
    <name>pECL_B</name>
</geneLocation>
<accession>A0A0H3CWH0</accession>
<dbReference type="PATRIC" id="fig|716541.4.peg.233"/>
<dbReference type="AlphaFoldDB" id="A0A0H3CWH0"/>
<keyword evidence="1" id="KW-0614">Plasmid</keyword>
<name>A0A0H3CWH0_ENTCC</name>
<dbReference type="OrthoDB" id="9153664at2"/>
<reference evidence="1 2" key="1">
    <citation type="journal article" date="2010" name="J. Bacteriol.">
        <title>Complete genome sequence of Enterobacter cloacae subsp. cloacae type strain ATCC 13047.</title>
        <authorList>
            <person name="Ren Y."/>
            <person name="Ren Y."/>
            <person name="Zhou Z."/>
            <person name="Guo X."/>
            <person name="Li Y."/>
            <person name="Feng L."/>
            <person name="Wang L."/>
        </authorList>
    </citation>
    <scope>NUCLEOTIDE SEQUENCE [LARGE SCALE GENOMIC DNA]</scope>
    <source>
        <strain evidence="2">ATCC 13047 / DSM 30054 / NBRC 13535 / NCTC 10005 / WDCM 00083 / NCDC 279-56</strain>
        <plasmid evidence="1">pECL_B</plasmid>
    </source>
</reference>
<keyword evidence="2" id="KW-1185">Reference proteome</keyword>
<dbReference type="KEGG" id="enc:ECL_B013"/>
<dbReference type="HOGENOM" id="CLU_192137_0_0_6"/>
<proteinExistence type="predicted"/>
<dbReference type="EMBL" id="CP001920">
    <property type="protein sequence ID" value="ADF64975.1"/>
    <property type="molecule type" value="Genomic_DNA"/>
</dbReference>
<dbReference type="RefSeq" id="WP_013087283.1">
    <property type="nucleotide sequence ID" value="NC_014108.1"/>
</dbReference>
<gene>
    <name evidence="1" type="ordered locus">ECL_B013</name>
</gene>
<evidence type="ECO:0000313" key="2">
    <source>
        <dbReference type="Proteomes" id="UP000002363"/>
    </source>
</evidence>
<organism evidence="1 2">
    <name type="scientific">Enterobacter cloacae subsp. cloacae (strain ATCC 13047 / DSM 30054 / NBRC 13535 / NCTC 10005 / WDCM 00083 / NCDC 279-56)</name>
    <dbReference type="NCBI Taxonomy" id="716541"/>
    <lineage>
        <taxon>Bacteria</taxon>
        <taxon>Pseudomonadati</taxon>
        <taxon>Pseudomonadota</taxon>
        <taxon>Gammaproteobacteria</taxon>
        <taxon>Enterobacterales</taxon>
        <taxon>Enterobacteriaceae</taxon>
        <taxon>Enterobacter</taxon>
        <taxon>Enterobacter cloacae complex</taxon>
    </lineage>
</organism>